<gene>
    <name evidence="5" type="ORF">HH308_02025</name>
</gene>
<organism evidence="5 6">
    <name type="scientific">Gordonia asplenii</name>
    <dbReference type="NCBI Taxonomy" id="2725283"/>
    <lineage>
        <taxon>Bacteria</taxon>
        <taxon>Bacillati</taxon>
        <taxon>Actinomycetota</taxon>
        <taxon>Actinomycetes</taxon>
        <taxon>Mycobacteriales</taxon>
        <taxon>Gordoniaceae</taxon>
        <taxon>Gordonia</taxon>
    </lineage>
</organism>
<evidence type="ECO:0000259" key="4">
    <source>
        <dbReference type="Pfam" id="PF00135"/>
    </source>
</evidence>
<dbReference type="InterPro" id="IPR050309">
    <property type="entry name" value="Type-B_Carboxylest/Lipase"/>
</dbReference>
<dbReference type="InterPro" id="IPR019826">
    <property type="entry name" value="Carboxylesterase_B_AS"/>
</dbReference>
<dbReference type="SUPFAM" id="SSF53474">
    <property type="entry name" value="alpha/beta-Hydrolases"/>
    <property type="match status" value="1"/>
</dbReference>
<comment type="similarity">
    <text evidence="1 3">Belongs to the type-B carboxylesterase/lipase family.</text>
</comment>
<evidence type="ECO:0000256" key="1">
    <source>
        <dbReference type="ARBA" id="ARBA00005964"/>
    </source>
</evidence>
<dbReference type="GO" id="GO:0016787">
    <property type="term" value="F:hydrolase activity"/>
    <property type="evidence" value="ECO:0007669"/>
    <property type="project" value="UniProtKB-KW"/>
</dbReference>
<dbReference type="PANTHER" id="PTHR11559">
    <property type="entry name" value="CARBOXYLESTERASE"/>
    <property type="match status" value="1"/>
</dbReference>
<keyword evidence="2 3" id="KW-0378">Hydrolase</keyword>
<evidence type="ECO:0000256" key="2">
    <source>
        <dbReference type="ARBA" id="ARBA00022801"/>
    </source>
</evidence>
<accession>A0A848KPW4</accession>
<feature type="domain" description="Carboxylesterase type B" evidence="4">
    <location>
        <begin position="3"/>
        <end position="473"/>
    </location>
</feature>
<proteinExistence type="inferred from homology"/>
<dbReference type="RefSeq" id="WP_170192458.1">
    <property type="nucleotide sequence ID" value="NZ_JABBNB010000001.1"/>
</dbReference>
<dbReference type="Pfam" id="PF00135">
    <property type="entry name" value="COesterase"/>
    <property type="match status" value="1"/>
</dbReference>
<evidence type="ECO:0000313" key="5">
    <source>
        <dbReference type="EMBL" id="NMN99986.1"/>
    </source>
</evidence>
<dbReference type="InterPro" id="IPR029058">
    <property type="entry name" value="AB_hydrolase_fold"/>
</dbReference>
<dbReference type="EMBL" id="JABBNB010000001">
    <property type="protein sequence ID" value="NMN99986.1"/>
    <property type="molecule type" value="Genomic_DNA"/>
</dbReference>
<name>A0A848KPW4_9ACTN</name>
<dbReference type="Gene3D" id="3.40.50.1820">
    <property type="entry name" value="alpha/beta hydrolase"/>
    <property type="match status" value="1"/>
</dbReference>
<evidence type="ECO:0000313" key="6">
    <source>
        <dbReference type="Proteomes" id="UP000550729"/>
    </source>
</evidence>
<reference evidence="5 6" key="1">
    <citation type="submission" date="2020-04" db="EMBL/GenBank/DDBJ databases">
        <title>Gordonia sp. nov. TBRC 11910.</title>
        <authorList>
            <person name="Suriyachadkun C."/>
        </authorList>
    </citation>
    <scope>NUCLEOTIDE SEQUENCE [LARGE SCALE GENOMIC DNA]</scope>
    <source>
        <strain evidence="5 6">TBRC 11910</strain>
    </source>
</reference>
<evidence type="ECO:0000256" key="3">
    <source>
        <dbReference type="RuleBase" id="RU361235"/>
    </source>
</evidence>
<dbReference type="Proteomes" id="UP000550729">
    <property type="component" value="Unassembled WGS sequence"/>
</dbReference>
<comment type="caution">
    <text evidence="5">The sequence shown here is derived from an EMBL/GenBank/DDBJ whole genome shotgun (WGS) entry which is preliminary data.</text>
</comment>
<keyword evidence="6" id="KW-1185">Reference proteome</keyword>
<sequence length="491" mass="51961">MNISTTHGVVTGRIENAVSRYLGIPYAAPLSAANRLRPPRPVASWSGARNALEFGPTVPQNGYAPPYSGFFVEPDIPGEESLNLNVWAPESARGAPVLVWIHGGAFAHGSGAVPQYDGTAFAKSGIVCVTINYRLGVEGFLDLGDGDVANVGLLDQLAALRWVRDNIAAFGGDPARVTVAGESAGAMSIGCLLASPLAVGLFQAAILQSGAAHHAIGQDTARAVAAHVCDELGIELTREAVATVPTARLLEVLGAVEQQVQTQPDFTRWGEVAATLMPFMPTIDGTVVPQRPLAAIAGGSAAGIPLLIGTNTHENRLFMAPTGVVDLIDEATLTGVVAAYGFTDAGAIAELYLDPTDPSPGATLAALSTDWMFRIPAIRLAEAQGAIGAPTWMYEFAWESPVQRLRACHALELPFVFNSLDRDGSDLMTGPDAPQALAGRTHAAWARFITNHDPGWDRYTSEHRAVHTFDLDDHTALDPARDQRKSWDGLR</sequence>
<dbReference type="PROSITE" id="PS00122">
    <property type="entry name" value="CARBOXYLESTERASE_B_1"/>
    <property type="match status" value="1"/>
</dbReference>
<dbReference type="InterPro" id="IPR002018">
    <property type="entry name" value="CarbesteraseB"/>
</dbReference>
<dbReference type="EC" id="3.1.1.-" evidence="3"/>
<protein>
    <recommendedName>
        <fullName evidence="3">Carboxylic ester hydrolase</fullName>
        <ecNumber evidence="3">3.1.1.-</ecNumber>
    </recommendedName>
</protein>
<dbReference type="AlphaFoldDB" id="A0A848KPW4"/>